<dbReference type="InterPro" id="IPR007862">
    <property type="entry name" value="Adenylate_kinase_lid-dom"/>
</dbReference>
<keyword evidence="6" id="KW-0862">Zinc</keyword>
<comment type="caution">
    <text evidence="6">Lacks conserved residue(s) required for the propagation of feature annotation.</text>
</comment>
<comment type="caution">
    <text evidence="10">The sequence shown here is derived from an EMBL/GenBank/DDBJ whole genome shotgun (WGS) entry which is preliminary data.</text>
</comment>
<feature type="region of interest" description="NMP" evidence="6">
    <location>
        <begin position="33"/>
        <end position="62"/>
    </location>
</feature>
<evidence type="ECO:0000256" key="1">
    <source>
        <dbReference type="ARBA" id="ARBA00022679"/>
    </source>
</evidence>
<dbReference type="GO" id="GO:0008270">
    <property type="term" value="F:zinc ion binding"/>
    <property type="evidence" value="ECO:0007669"/>
    <property type="project" value="UniProtKB-UniRule"/>
</dbReference>
<comment type="subunit">
    <text evidence="6 8">Monomer.</text>
</comment>
<dbReference type="NCBIfam" id="NF001381">
    <property type="entry name" value="PRK00279.1-3"/>
    <property type="match status" value="1"/>
</dbReference>
<feature type="binding site" evidence="6">
    <location>
        <position position="164"/>
    </location>
    <ligand>
        <name>AMP</name>
        <dbReference type="ChEBI" id="CHEBI:456215"/>
    </ligand>
</feature>
<evidence type="ECO:0000313" key="10">
    <source>
        <dbReference type="EMBL" id="KRL06402.1"/>
    </source>
</evidence>
<feature type="binding site" evidence="6">
    <location>
        <position position="153"/>
    </location>
    <ligand>
        <name>Zn(2+)</name>
        <dbReference type="ChEBI" id="CHEBI:29105"/>
        <note>structural</note>
    </ligand>
</feature>
<feature type="domain" description="Adenylate kinase active site lid" evidence="9">
    <location>
        <begin position="130"/>
        <end position="166"/>
    </location>
</feature>
<feature type="binding site" evidence="6">
    <location>
        <begin position="13"/>
        <end position="18"/>
    </location>
    <ligand>
        <name>ATP</name>
        <dbReference type="ChEBI" id="CHEBI:30616"/>
    </ligand>
</feature>
<proteinExistence type="inferred from homology"/>
<evidence type="ECO:0000313" key="11">
    <source>
        <dbReference type="Proteomes" id="UP000051448"/>
    </source>
</evidence>
<feature type="binding site" evidence="6">
    <location>
        <begin position="60"/>
        <end position="62"/>
    </location>
    <ligand>
        <name>AMP</name>
        <dbReference type="ChEBI" id="CHEBI:456215"/>
    </ligand>
</feature>
<evidence type="ECO:0000256" key="8">
    <source>
        <dbReference type="RuleBase" id="RU003331"/>
    </source>
</evidence>
<dbReference type="AlphaFoldDB" id="A0A0R1MLX6"/>
<reference evidence="10 11" key="1">
    <citation type="journal article" date="2015" name="Genome Announc.">
        <title>Expanding the biotechnology potential of lactobacilli through comparative genomics of 213 strains and associated genera.</title>
        <authorList>
            <person name="Sun Z."/>
            <person name="Harris H.M."/>
            <person name="McCann A."/>
            <person name="Guo C."/>
            <person name="Argimon S."/>
            <person name="Zhang W."/>
            <person name="Yang X."/>
            <person name="Jeffery I.B."/>
            <person name="Cooney J.C."/>
            <person name="Kagawa T.F."/>
            <person name="Liu W."/>
            <person name="Song Y."/>
            <person name="Salvetti E."/>
            <person name="Wrobel A."/>
            <person name="Rasinkangas P."/>
            <person name="Parkhill J."/>
            <person name="Rea M.C."/>
            <person name="O'Sullivan O."/>
            <person name="Ritari J."/>
            <person name="Douillard F.P."/>
            <person name="Paul Ross R."/>
            <person name="Yang R."/>
            <person name="Briner A.E."/>
            <person name="Felis G.E."/>
            <person name="de Vos W.M."/>
            <person name="Barrangou R."/>
            <person name="Klaenhammer T.R."/>
            <person name="Caufield P.W."/>
            <person name="Cui Y."/>
            <person name="Zhang H."/>
            <person name="O'Toole P.W."/>
        </authorList>
    </citation>
    <scope>NUCLEOTIDE SEQUENCE [LARGE SCALE GENOMIC DNA]</scope>
    <source>
        <strain evidence="10 11">DSM 19519</strain>
    </source>
</reference>
<organism evidence="10 11">
    <name type="scientific">Liquorilactobacillus hordei DSM 19519</name>
    <dbReference type="NCBI Taxonomy" id="1423759"/>
    <lineage>
        <taxon>Bacteria</taxon>
        <taxon>Bacillati</taxon>
        <taxon>Bacillota</taxon>
        <taxon>Bacilli</taxon>
        <taxon>Lactobacillales</taxon>
        <taxon>Lactobacillaceae</taxon>
        <taxon>Liquorilactobacillus</taxon>
    </lineage>
</organism>
<keyword evidence="6" id="KW-0479">Metal-binding</keyword>
<dbReference type="HAMAP" id="MF_00235">
    <property type="entry name" value="Adenylate_kinase_Adk"/>
    <property type="match status" value="1"/>
</dbReference>
<keyword evidence="4 6" id="KW-0418">Kinase</keyword>
<accession>A0A0R1MLX6</accession>
<dbReference type="InterPro" id="IPR000850">
    <property type="entry name" value="Adenylat/UMP-CMP_kin"/>
</dbReference>
<keyword evidence="5 6" id="KW-0067">ATP-binding</keyword>
<comment type="catalytic activity">
    <reaction evidence="6 8">
        <text>AMP + ATP = 2 ADP</text>
        <dbReference type="Rhea" id="RHEA:12973"/>
        <dbReference type="ChEBI" id="CHEBI:30616"/>
        <dbReference type="ChEBI" id="CHEBI:456215"/>
        <dbReference type="ChEBI" id="CHEBI:456216"/>
        <dbReference type="EC" id="2.7.4.3"/>
    </reaction>
</comment>
<comment type="domain">
    <text evidence="6">Consists of three domains, a large central CORE domain and two small peripheral domains, NMPbind and LID, which undergo movements during catalysis. The LID domain closes over the site of phosphoryl transfer upon ATP binding. Assembling and dissambling the active center during each catalytic cycle provides an effective means to prevent ATP hydrolysis. Some bacteria have evolved a zinc-coordinating structure that stabilizes the LID domain.</text>
</comment>
<feature type="binding site" evidence="6">
    <location>
        <position position="156"/>
    </location>
    <ligand>
        <name>Zn(2+)</name>
        <dbReference type="ChEBI" id="CHEBI:29105"/>
        <note>structural</note>
    </ligand>
</feature>
<feature type="binding site" evidence="6">
    <location>
        <position position="136"/>
    </location>
    <ligand>
        <name>Zn(2+)</name>
        <dbReference type="ChEBI" id="CHEBI:29105"/>
        <note>structural</note>
    </ligand>
</feature>
<dbReference type="GO" id="GO:0004017">
    <property type="term" value="F:AMP kinase activity"/>
    <property type="evidence" value="ECO:0007669"/>
    <property type="project" value="UniProtKB-UniRule"/>
</dbReference>
<comment type="subcellular location">
    <subcellularLocation>
        <location evidence="6 8">Cytoplasm</location>
    </subcellularLocation>
</comment>
<gene>
    <name evidence="6" type="primary">adk</name>
    <name evidence="10" type="ORF">FC92_GL000830</name>
</gene>
<protein>
    <recommendedName>
        <fullName evidence="6 8">Adenylate kinase</fullName>
        <shortName evidence="6">AK</shortName>
        <ecNumber evidence="6 8">2.7.4.3</ecNumber>
    </recommendedName>
    <alternativeName>
        <fullName evidence="6">ATP-AMP transphosphorylase</fullName>
    </alternativeName>
    <alternativeName>
        <fullName evidence="6">ATP:AMP phosphotransferase</fullName>
    </alternativeName>
    <alternativeName>
        <fullName evidence="6">Adenylate monophosphate kinase</fullName>
    </alternativeName>
</protein>
<dbReference type="Gene3D" id="3.40.50.300">
    <property type="entry name" value="P-loop containing nucleotide triphosphate hydrolases"/>
    <property type="match status" value="1"/>
</dbReference>
<dbReference type="SUPFAM" id="SSF52540">
    <property type="entry name" value="P-loop containing nucleoside triphosphate hydrolases"/>
    <property type="match status" value="1"/>
</dbReference>
<dbReference type="Proteomes" id="UP000051448">
    <property type="component" value="Unassembled WGS sequence"/>
</dbReference>
<evidence type="ECO:0000256" key="5">
    <source>
        <dbReference type="ARBA" id="ARBA00022840"/>
    </source>
</evidence>
<dbReference type="PATRIC" id="fig|1423759.3.peg.874"/>
<dbReference type="InterPro" id="IPR027417">
    <property type="entry name" value="P-loop_NTPase"/>
</dbReference>
<dbReference type="NCBIfam" id="NF001380">
    <property type="entry name" value="PRK00279.1-2"/>
    <property type="match status" value="1"/>
</dbReference>
<keyword evidence="1 6" id="KW-0808">Transferase</keyword>
<dbReference type="PROSITE" id="PS00113">
    <property type="entry name" value="ADENYLATE_KINASE"/>
    <property type="match status" value="1"/>
</dbReference>
<comment type="pathway">
    <text evidence="6">Purine metabolism; AMP biosynthesis via salvage pathway; AMP from ADP: step 1/1.</text>
</comment>
<dbReference type="STRING" id="1423759.FC92_GL000830"/>
<dbReference type="InterPro" id="IPR006259">
    <property type="entry name" value="Adenyl_kin_sub"/>
</dbReference>
<feature type="binding site" evidence="6">
    <location>
        <position position="34"/>
    </location>
    <ligand>
        <name>AMP</name>
        <dbReference type="ChEBI" id="CHEBI:456215"/>
    </ligand>
</feature>
<evidence type="ECO:0000256" key="7">
    <source>
        <dbReference type="RuleBase" id="RU003330"/>
    </source>
</evidence>
<evidence type="ECO:0000256" key="2">
    <source>
        <dbReference type="ARBA" id="ARBA00022727"/>
    </source>
</evidence>
<dbReference type="GO" id="GO:0005524">
    <property type="term" value="F:ATP binding"/>
    <property type="evidence" value="ECO:0007669"/>
    <property type="project" value="UniProtKB-UniRule"/>
</dbReference>
<sequence length="220" mass="24406">MTGMNLMLMGLPGAGKGTQAERIVDEFDIPHISTGDIFRAAIKNKTPMGLKAKSFIDKGELVPDEVTNGIVKERLSEADTDKGFLLDGFPRNMAQAQALEEMGVELSKPLVGVINIHVDPASLLERLTGRFICRDCGATYHKIFNPTKVEGTCDRCGGHNFYQREDDKPETVKNRLDVNIKMNTPLLAFYEEKGLLHEVDGNQEIGKVFSNIKDILKDLK</sequence>
<keyword evidence="2 6" id="KW-0545">Nucleotide biosynthesis</keyword>
<feature type="binding site" evidence="6">
    <location>
        <position position="130"/>
    </location>
    <ligand>
        <name>ATP</name>
        <dbReference type="ChEBI" id="CHEBI:30616"/>
    </ligand>
</feature>
<feature type="binding site" evidence="6">
    <location>
        <position position="39"/>
    </location>
    <ligand>
        <name>AMP</name>
        <dbReference type="ChEBI" id="CHEBI:456215"/>
    </ligand>
</feature>
<keyword evidence="6" id="KW-0963">Cytoplasm</keyword>
<name>A0A0R1MLX6_9LACO</name>
<dbReference type="PANTHER" id="PTHR23359">
    <property type="entry name" value="NUCLEOTIDE KINASE"/>
    <property type="match status" value="1"/>
</dbReference>
<feature type="binding site" evidence="6">
    <location>
        <position position="95"/>
    </location>
    <ligand>
        <name>AMP</name>
        <dbReference type="ChEBI" id="CHEBI:456215"/>
    </ligand>
</feature>
<dbReference type="UniPathway" id="UPA00588">
    <property type="reaction ID" value="UER00649"/>
</dbReference>
<evidence type="ECO:0000256" key="3">
    <source>
        <dbReference type="ARBA" id="ARBA00022741"/>
    </source>
</evidence>
<dbReference type="FunFam" id="3.40.50.300:FF:000106">
    <property type="entry name" value="Adenylate kinase mitochondrial"/>
    <property type="match status" value="1"/>
</dbReference>
<comment type="similarity">
    <text evidence="6 7">Belongs to the adenylate kinase family.</text>
</comment>
<feature type="binding site" evidence="6">
    <location>
        <position position="203"/>
    </location>
    <ligand>
        <name>ATP</name>
        <dbReference type="ChEBI" id="CHEBI:30616"/>
    </ligand>
</feature>
<dbReference type="NCBIfam" id="TIGR01351">
    <property type="entry name" value="adk"/>
    <property type="match status" value="1"/>
</dbReference>
<feature type="binding site" evidence="6">
    <location>
        <begin position="88"/>
        <end position="91"/>
    </location>
    <ligand>
        <name>AMP</name>
        <dbReference type="ChEBI" id="CHEBI:456215"/>
    </ligand>
</feature>
<evidence type="ECO:0000256" key="4">
    <source>
        <dbReference type="ARBA" id="ARBA00022777"/>
    </source>
</evidence>
<feature type="binding site" evidence="6">
    <location>
        <position position="175"/>
    </location>
    <ligand>
        <name>AMP</name>
        <dbReference type="ChEBI" id="CHEBI:456215"/>
    </ligand>
</feature>
<feature type="binding site" evidence="6">
    <location>
        <begin position="139"/>
        <end position="140"/>
    </location>
    <ligand>
        <name>ATP</name>
        <dbReference type="ChEBI" id="CHEBI:30616"/>
    </ligand>
</feature>
<feature type="binding site" evidence="6">
    <location>
        <position position="133"/>
    </location>
    <ligand>
        <name>Zn(2+)</name>
        <dbReference type="ChEBI" id="CHEBI:29105"/>
        <note>structural</note>
    </ligand>
</feature>
<dbReference type="CDD" id="cd01428">
    <property type="entry name" value="ADK"/>
    <property type="match status" value="1"/>
</dbReference>
<evidence type="ECO:0000259" key="9">
    <source>
        <dbReference type="Pfam" id="PF05191"/>
    </source>
</evidence>
<comment type="function">
    <text evidence="6">Catalyzes the reversible transfer of the terminal phosphate group between ATP and AMP. Plays an important role in cellular energy homeostasis and in adenine nucleotide metabolism.</text>
</comment>
<dbReference type="Pfam" id="PF05191">
    <property type="entry name" value="ADK_lid"/>
    <property type="match status" value="1"/>
</dbReference>
<dbReference type="PRINTS" id="PR00094">
    <property type="entry name" value="ADENYLTKNASE"/>
</dbReference>
<keyword evidence="11" id="KW-1185">Reference proteome</keyword>
<dbReference type="Pfam" id="PF00406">
    <property type="entry name" value="ADK"/>
    <property type="match status" value="1"/>
</dbReference>
<dbReference type="EMBL" id="AZDX01000023">
    <property type="protein sequence ID" value="KRL06402.1"/>
    <property type="molecule type" value="Genomic_DNA"/>
</dbReference>
<evidence type="ECO:0000256" key="6">
    <source>
        <dbReference type="HAMAP-Rule" id="MF_00235"/>
    </source>
</evidence>
<keyword evidence="3 6" id="KW-0547">Nucleotide-binding</keyword>
<dbReference type="EC" id="2.7.4.3" evidence="6 8"/>
<dbReference type="InterPro" id="IPR033690">
    <property type="entry name" value="Adenylat_kinase_CS"/>
</dbReference>
<dbReference type="GO" id="GO:0044209">
    <property type="term" value="P:AMP salvage"/>
    <property type="evidence" value="ECO:0007669"/>
    <property type="project" value="UniProtKB-UniRule"/>
</dbReference>
<dbReference type="GO" id="GO:0005737">
    <property type="term" value="C:cytoplasm"/>
    <property type="evidence" value="ECO:0007669"/>
    <property type="project" value="UniProtKB-SubCell"/>
</dbReference>